<evidence type="ECO:0000256" key="1">
    <source>
        <dbReference type="SAM" id="Coils"/>
    </source>
</evidence>
<dbReference type="OrthoDB" id="4076147at2759"/>
<evidence type="ECO:0000313" key="3">
    <source>
        <dbReference type="EMBL" id="KAG7665387.1"/>
    </source>
</evidence>
<keyword evidence="4" id="KW-1185">Reference proteome</keyword>
<dbReference type="GeneID" id="73467876"/>
<feature type="coiled-coil region" evidence="1">
    <location>
        <begin position="82"/>
        <end position="116"/>
    </location>
</feature>
<accession>A0A8J5USR8</accession>
<evidence type="ECO:0000256" key="2">
    <source>
        <dbReference type="SAM" id="MobiDB-lite"/>
    </source>
</evidence>
<proteinExistence type="predicted"/>
<comment type="caution">
    <text evidence="3">The sequence shown here is derived from an EMBL/GenBank/DDBJ whole genome shotgun (WGS) entry which is preliminary data.</text>
</comment>
<name>A0A8J5USR8_9ASCO</name>
<dbReference type="Proteomes" id="UP000694255">
    <property type="component" value="Unassembled WGS sequence"/>
</dbReference>
<sequence>MSDDHAFSDLQDLSSSTSARGEDEPQSQNPIFDYARALVFQQQPPPSTHNHLHTDSHSDSDSSNNNPDTHDISQLIQTQSTKLSLSQKRDELITQRSQLSNEIDELRSKLRTLRQQQIYKTRQAQLKTLLDQNNQENITSLGIIKQRGDNDDKVWKKFNVSPSLDWNQRLEYVKMFIPYLELEQLYTMNYYDREDRLIRSIEFVVVSPLLFKIGIRILIKCEDNSLMKIEIKEGELVGVALVAPDFHRVLMRNYIPGRKIDCIMFGFNSVSNLLQRRISIMYKLIRMFRRFIQDERFEELLRDEEMSDQIRLFSILKSIERLELVIQGYKFILVWKVIFQDIITAISESQIRLFVTDMNNNQCDQLNYINEMFNNLIVQYGVINSLQTILKNVFPTTVI</sequence>
<dbReference type="EMBL" id="JAGSYN010000050">
    <property type="protein sequence ID" value="KAG7665387.1"/>
    <property type="molecule type" value="Genomic_DNA"/>
</dbReference>
<gene>
    <name evidence="3" type="ORF">J8A68_001075</name>
</gene>
<feature type="region of interest" description="Disordered" evidence="2">
    <location>
        <begin position="1"/>
        <end position="71"/>
    </location>
</feature>
<dbReference type="RefSeq" id="XP_049265619.1">
    <property type="nucleotide sequence ID" value="XM_049404689.1"/>
</dbReference>
<reference evidence="3 4" key="1">
    <citation type="journal article" date="2021" name="DNA Res.">
        <title>Genome analysis of Candida subhashii reveals its hybrid nature and dual mitochondrial genome conformations.</title>
        <authorList>
            <person name="Mixao V."/>
            <person name="Hegedusova E."/>
            <person name="Saus E."/>
            <person name="Pryszcz L.P."/>
            <person name="Cillingova A."/>
            <person name="Nosek J."/>
            <person name="Gabaldon T."/>
        </authorList>
    </citation>
    <scope>NUCLEOTIDE SEQUENCE [LARGE SCALE GENOMIC DNA]</scope>
    <source>
        <strain evidence="3 4">CBS 10753</strain>
    </source>
</reference>
<protein>
    <submittedName>
        <fullName evidence="3">Uncharacterized protein</fullName>
    </submittedName>
</protein>
<organism evidence="3 4">
    <name type="scientific">[Candida] subhashii</name>
    <dbReference type="NCBI Taxonomy" id="561895"/>
    <lineage>
        <taxon>Eukaryota</taxon>
        <taxon>Fungi</taxon>
        <taxon>Dikarya</taxon>
        <taxon>Ascomycota</taxon>
        <taxon>Saccharomycotina</taxon>
        <taxon>Pichiomycetes</taxon>
        <taxon>Debaryomycetaceae</taxon>
        <taxon>Spathaspora</taxon>
    </lineage>
</organism>
<keyword evidence="1" id="KW-0175">Coiled coil</keyword>
<evidence type="ECO:0000313" key="4">
    <source>
        <dbReference type="Proteomes" id="UP000694255"/>
    </source>
</evidence>
<dbReference type="AlphaFoldDB" id="A0A8J5USR8"/>